<dbReference type="Pfam" id="PF08205">
    <property type="entry name" value="C2-set_2"/>
    <property type="match status" value="1"/>
</dbReference>
<keyword evidence="6" id="KW-0393">Immunoglobulin domain</keyword>
<dbReference type="InterPro" id="IPR013106">
    <property type="entry name" value="Ig_V-set"/>
</dbReference>
<gene>
    <name evidence="10" type="ORF">JD844_018817</name>
</gene>
<comment type="subcellular location">
    <subcellularLocation>
        <location evidence="1">Membrane</location>
        <topology evidence="1">Single-pass membrane protein</topology>
    </subcellularLocation>
</comment>
<feature type="transmembrane region" description="Helical" evidence="7">
    <location>
        <begin position="250"/>
        <end position="273"/>
    </location>
</feature>
<reference evidence="10 11" key="1">
    <citation type="journal article" date="2022" name="Gigascience">
        <title>A chromosome-level genome assembly and annotation of the desert horned lizard, Phrynosoma platyrhinos, provides insight into chromosomal rearrangements among reptiles.</title>
        <authorList>
            <person name="Koochekian N."/>
            <person name="Ascanio A."/>
            <person name="Farleigh K."/>
            <person name="Card D.C."/>
            <person name="Schield D.R."/>
            <person name="Castoe T.A."/>
            <person name="Jezkova T."/>
        </authorList>
    </citation>
    <scope>NUCLEOTIDE SEQUENCE [LARGE SCALE GENOMIC DNA]</scope>
    <source>
        <strain evidence="10">NK-2021</strain>
    </source>
</reference>
<feature type="signal peptide" evidence="8">
    <location>
        <begin position="1"/>
        <end position="15"/>
    </location>
</feature>
<dbReference type="Pfam" id="PF07654">
    <property type="entry name" value="C1-set"/>
    <property type="match status" value="3"/>
</dbReference>
<dbReference type="Gene3D" id="2.60.40.10">
    <property type="entry name" value="Immunoglobulins"/>
    <property type="match status" value="5"/>
</dbReference>
<dbReference type="InterPro" id="IPR050380">
    <property type="entry name" value="Immune_Resp_Modulators"/>
</dbReference>
<dbReference type="EMBL" id="JAIPUX010005289">
    <property type="protein sequence ID" value="KAH0619127.1"/>
    <property type="molecule type" value="Genomic_DNA"/>
</dbReference>
<dbReference type="InterPro" id="IPR013783">
    <property type="entry name" value="Ig-like_fold"/>
</dbReference>
<dbReference type="SMART" id="SM00409">
    <property type="entry name" value="IG"/>
    <property type="match status" value="4"/>
</dbReference>
<feature type="domain" description="Ig-like" evidence="9">
    <location>
        <begin position="33"/>
        <end position="113"/>
    </location>
</feature>
<dbReference type="Proteomes" id="UP000826234">
    <property type="component" value="Unassembled WGS sequence"/>
</dbReference>
<proteinExistence type="predicted"/>
<feature type="domain" description="Ig-like" evidence="9">
    <location>
        <begin position="282"/>
        <end position="385"/>
    </location>
</feature>
<dbReference type="PANTHER" id="PTHR23411">
    <property type="entry name" value="TAPASIN"/>
    <property type="match status" value="1"/>
</dbReference>
<feature type="domain" description="Ig-like" evidence="9">
    <location>
        <begin position="403"/>
        <end position="499"/>
    </location>
</feature>
<comment type="caution">
    <text evidence="10">The sequence shown here is derived from an EMBL/GenBank/DDBJ whole genome shotgun (WGS) entry which is preliminary data.</text>
</comment>
<organism evidence="10 11">
    <name type="scientific">Phrynosoma platyrhinos</name>
    <name type="common">Desert horned lizard</name>
    <dbReference type="NCBI Taxonomy" id="52577"/>
    <lineage>
        <taxon>Eukaryota</taxon>
        <taxon>Metazoa</taxon>
        <taxon>Chordata</taxon>
        <taxon>Craniata</taxon>
        <taxon>Vertebrata</taxon>
        <taxon>Euteleostomi</taxon>
        <taxon>Lepidosauria</taxon>
        <taxon>Squamata</taxon>
        <taxon>Bifurcata</taxon>
        <taxon>Unidentata</taxon>
        <taxon>Episquamata</taxon>
        <taxon>Toxicofera</taxon>
        <taxon>Iguania</taxon>
        <taxon>Phrynosomatidae</taxon>
        <taxon>Phrynosomatinae</taxon>
        <taxon>Phrynosoma</taxon>
    </lineage>
</organism>
<keyword evidence="8" id="KW-0732">Signal</keyword>
<keyword evidence="5" id="KW-1015">Disulfide bond</keyword>
<evidence type="ECO:0000256" key="2">
    <source>
        <dbReference type="ARBA" id="ARBA00022692"/>
    </source>
</evidence>
<sequence>MEMLLLLLCLVAADALEVKISPSPVIGLVYKDVVLHCNFTVRERVKKEDVAVKWTMKKVVSGEDKPVFQFDGNHTACYRQGSLVNPELLPYGIASLILSNVTLMDEGIYTCTVLVMPQYGNGKIQLKVRAQPAVHLSPHSVLIAAEGEKTFSCDVRSFYPQTINVSWLVQKHGSVHETPLSSDICTGIPSSHGFDGLFTVLSRVTQMVNVSNNGSLYICEVQHESLKKPLRKTTTLLVTAPKTYHQETGFIIGVAVACIIVTGLCSIFLTIFYQERLAKVEPQVSSIIKPDLIPINEKIRLICNINGFRPKTIQVKWYRKNTQMASTRDPAREDVALSDAREDLTSMAKQPLEANGRYYSISSCLTYTPTIKDDGEEFECSIQHSTLKNPIWRSTIVHVTARPASHYIFSSPQLPVQGEKLILTCVVEKFYPKDIALVWFRNGQPIEEVTQFGPFPCESDFYSVWSQTEFILTKDKEGAIYTCQIQHSSFGNVEELSYEINLQVGGTPPEVLWITADPSIPVPEEELRLNCRINNFSPNLISVNWFKDEELIHERICHSAAVVGTNGLLSMWSLLRVIPKQRAEKSVYKCRVEHGALKECIERSYILQLPSASKPL</sequence>
<dbReference type="CDD" id="cd00098">
    <property type="entry name" value="IgC1"/>
    <property type="match status" value="4"/>
</dbReference>
<evidence type="ECO:0000256" key="1">
    <source>
        <dbReference type="ARBA" id="ARBA00004167"/>
    </source>
</evidence>
<evidence type="ECO:0000256" key="5">
    <source>
        <dbReference type="ARBA" id="ARBA00023157"/>
    </source>
</evidence>
<evidence type="ECO:0000256" key="7">
    <source>
        <dbReference type="SAM" id="Phobius"/>
    </source>
</evidence>
<accession>A0ABQ7SPB2</accession>
<evidence type="ECO:0000256" key="3">
    <source>
        <dbReference type="ARBA" id="ARBA00022989"/>
    </source>
</evidence>
<dbReference type="SUPFAM" id="SSF48726">
    <property type="entry name" value="Immunoglobulin"/>
    <property type="match status" value="5"/>
</dbReference>
<dbReference type="InterPro" id="IPR013162">
    <property type="entry name" value="CD80_C2-set"/>
</dbReference>
<keyword evidence="2 7" id="KW-0812">Transmembrane</keyword>
<keyword evidence="4 7" id="KW-0472">Membrane</keyword>
<evidence type="ECO:0000313" key="11">
    <source>
        <dbReference type="Proteomes" id="UP000826234"/>
    </source>
</evidence>
<keyword evidence="3 7" id="KW-1133">Transmembrane helix</keyword>
<dbReference type="InterPro" id="IPR036179">
    <property type="entry name" value="Ig-like_dom_sf"/>
</dbReference>
<dbReference type="InterPro" id="IPR003599">
    <property type="entry name" value="Ig_sub"/>
</dbReference>
<dbReference type="InterPro" id="IPR003006">
    <property type="entry name" value="Ig/MHC_CS"/>
</dbReference>
<evidence type="ECO:0000256" key="4">
    <source>
        <dbReference type="ARBA" id="ARBA00023136"/>
    </source>
</evidence>
<dbReference type="PROSITE" id="PS50835">
    <property type="entry name" value="IG_LIKE"/>
    <property type="match status" value="5"/>
</dbReference>
<feature type="domain" description="Ig-like" evidence="9">
    <location>
        <begin position="132"/>
        <end position="235"/>
    </location>
</feature>
<feature type="chain" id="PRO_5045749445" description="Ig-like domain-containing protein" evidence="8">
    <location>
        <begin position="16"/>
        <end position="616"/>
    </location>
</feature>
<dbReference type="SMART" id="SM00407">
    <property type="entry name" value="IGc1"/>
    <property type="match status" value="4"/>
</dbReference>
<feature type="domain" description="Ig-like" evidence="9">
    <location>
        <begin position="509"/>
        <end position="595"/>
    </location>
</feature>
<evidence type="ECO:0000256" key="6">
    <source>
        <dbReference type="ARBA" id="ARBA00023319"/>
    </source>
</evidence>
<keyword evidence="11" id="KW-1185">Reference proteome</keyword>
<dbReference type="InterPro" id="IPR007110">
    <property type="entry name" value="Ig-like_dom"/>
</dbReference>
<evidence type="ECO:0000256" key="8">
    <source>
        <dbReference type="SAM" id="SignalP"/>
    </source>
</evidence>
<evidence type="ECO:0000259" key="9">
    <source>
        <dbReference type="PROSITE" id="PS50835"/>
    </source>
</evidence>
<dbReference type="Pfam" id="PF07686">
    <property type="entry name" value="V-set"/>
    <property type="match status" value="1"/>
</dbReference>
<evidence type="ECO:0000313" key="10">
    <source>
        <dbReference type="EMBL" id="KAH0619127.1"/>
    </source>
</evidence>
<protein>
    <recommendedName>
        <fullName evidence="9">Ig-like domain-containing protein</fullName>
    </recommendedName>
</protein>
<dbReference type="InterPro" id="IPR003597">
    <property type="entry name" value="Ig_C1-set"/>
</dbReference>
<name>A0ABQ7SPB2_PHRPL</name>
<dbReference type="PROSITE" id="PS00290">
    <property type="entry name" value="IG_MHC"/>
    <property type="match status" value="2"/>
</dbReference>